<dbReference type="EC" id="6.6.1.2" evidence="4"/>
<gene>
    <name evidence="4" type="primary">cobN</name>
    <name evidence="4" type="ORF">J1777_01180</name>
</gene>
<dbReference type="PROSITE" id="PS51257">
    <property type="entry name" value="PROKAR_LIPOPROTEIN"/>
    <property type="match status" value="1"/>
</dbReference>
<dbReference type="InterPro" id="IPR003672">
    <property type="entry name" value="CobN/Mg_chltase"/>
</dbReference>
<dbReference type="RefSeq" id="WP_207574002.1">
    <property type="nucleotide sequence ID" value="NZ_JAFNME010000002.1"/>
</dbReference>
<evidence type="ECO:0000313" key="5">
    <source>
        <dbReference type="Proteomes" id="UP000664731"/>
    </source>
</evidence>
<feature type="compositionally biased region" description="Pro residues" evidence="1">
    <location>
        <begin position="1299"/>
        <end position="1328"/>
    </location>
</feature>
<feature type="signal peptide" evidence="2">
    <location>
        <begin position="1"/>
        <end position="22"/>
    </location>
</feature>
<keyword evidence="2" id="KW-0732">Signal</keyword>
<accession>A0A939GW76</accession>
<name>A0A939GW76_9BURK</name>
<keyword evidence="4" id="KW-0436">Ligase</keyword>
<evidence type="ECO:0000313" key="4">
    <source>
        <dbReference type="EMBL" id="MBO1248451.1"/>
    </source>
</evidence>
<proteinExistence type="predicted"/>
<feature type="region of interest" description="Disordered" evidence="1">
    <location>
        <begin position="1269"/>
        <end position="1347"/>
    </location>
</feature>
<dbReference type="Proteomes" id="UP000664731">
    <property type="component" value="Unassembled WGS sequence"/>
</dbReference>
<dbReference type="EMBL" id="JAFNME010000002">
    <property type="protein sequence ID" value="MBO1248451.1"/>
    <property type="molecule type" value="Genomic_DNA"/>
</dbReference>
<organism evidence="4 5">
    <name type="scientific">Comamonas denitrificans</name>
    <dbReference type="NCBI Taxonomy" id="117506"/>
    <lineage>
        <taxon>Bacteria</taxon>
        <taxon>Pseudomonadati</taxon>
        <taxon>Pseudomonadota</taxon>
        <taxon>Betaproteobacteria</taxon>
        <taxon>Burkholderiales</taxon>
        <taxon>Comamonadaceae</taxon>
        <taxon>Comamonas</taxon>
    </lineage>
</organism>
<reference evidence="4" key="1">
    <citation type="submission" date="2021-03" db="EMBL/GenBank/DDBJ databases">
        <title>Comamonas denitrificans.</title>
        <authorList>
            <person name="Finster K."/>
        </authorList>
    </citation>
    <scope>NUCLEOTIDE SEQUENCE</scope>
    <source>
        <strain evidence="4">MM2021_4</strain>
    </source>
</reference>
<dbReference type="PANTHER" id="PTHR44119:SF4">
    <property type="entry name" value="AEROBIC COBALTOCHELATASE SUBUNIT COBN"/>
    <property type="match status" value="1"/>
</dbReference>
<dbReference type="PANTHER" id="PTHR44119">
    <property type="entry name" value="MAGNESIUM-CHELATASE SUBUNIT CHLH, CHLOROPLASTIC"/>
    <property type="match status" value="1"/>
</dbReference>
<evidence type="ECO:0000256" key="1">
    <source>
        <dbReference type="SAM" id="MobiDB-lite"/>
    </source>
</evidence>
<comment type="caution">
    <text evidence="4">The sequence shown here is derived from an EMBL/GenBank/DDBJ whole genome shotgun (WGS) entry which is preliminary data.</text>
</comment>
<feature type="compositionally biased region" description="Low complexity" evidence="1">
    <location>
        <begin position="1269"/>
        <end position="1283"/>
    </location>
</feature>
<protein>
    <submittedName>
        <fullName evidence="4">Cobaltochelatase subunit CobN</fullName>
        <ecNumber evidence="4">6.6.1.2</ecNumber>
    </submittedName>
</protein>
<keyword evidence="5" id="KW-1185">Reference proteome</keyword>
<dbReference type="Pfam" id="PF02514">
    <property type="entry name" value="CobN-Mg_chel"/>
    <property type="match status" value="1"/>
</dbReference>
<dbReference type="CDD" id="cd10150">
    <property type="entry name" value="CobN_like"/>
    <property type="match status" value="1"/>
</dbReference>
<dbReference type="NCBIfam" id="NF004644">
    <property type="entry name" value="PRK05989.2-2"/>
    <property type="match status" value="1"/>
</dbReference>
<feature type="chain" id="PRO_5038002563" evidence="2">
    <location>
        <begin position="23"/>
        <end position="1373"/>
    </location>
</feature>
<dbReference type="GO" id="GO:0051116">
    <property type="term" value="F:cobaltochelatase activity"/>
    <property type="evidence" value="ECO:0007669"/>
    <property type="project" value="UniProtKB-EC"/>
</dbReference>
<evidence type="ECO:0000259" key="3">
    <source>
        <dbReference type="Pfam" id="PF02514"/>
    </source>
</evidence>
<evidence type="ECO:0000256" key="2">
    <source>
        <dbReference type="SAM" id="SignalP"/>
    </source>
</evidence>
<sequence>MKKIFQFWCAWLLALGCSAAWAQPPGAVPSASAQQPPLSVLFIATGNVPAGKFRQLAAIAAPYGVAVQVRYLHRIAKNSDGGLWQGHDAVFFDSYLVDEVREHLAPALPHLTQPHMWLYGPQAQASGLPDAVAQRLHPFYVNGGRQNFEGFFATLSAHLRGQPAPAVADPVLYPKAAIYHPKAAQQVFATAQEYFAWKGVNPAAPRGQRPAIVGLALHQQYIASIQTAFIDDLIERIEASGAIALPFYTPMMEPKGFTRMLQDAAGHPLVDVLITTQIMLNAEDRRTEFAALGVPVLQAMPYRRGEPADWEHDPHGVALMDVPFYLAQPEYAGVTDIQVAAATRKSDEQIVAIAPQAQAVVNKAVRLAKLQSTPNADKQVAVMFWNYPPGEKNLSASFLNVPRSLRHVLDGMQAAGYDTTTPQEDALIEQLQHLLAPAYRAGRLQPLLQANLAELLPLADYRAWLKQLPEATQAALHQAWGDPAQSRMVVRRGGQDFFVIPRLQLGKVLILPQPPRSDGQVSKEKAIYHSTTALPSHYYFATYLWTRQRADALIHFGTHGTQEWLPGKERGLSVYDPPLLALGDIPVAYPYIADNIGEATQAKRRGRATIISHQTPPFAPGGLHAALTHMHDLLHQWLAQDEGAVKERTAIDLLAAAQKERVVADLGLTVPQVQADFAGFVRQLHDHLHELAQTAQPQGLHSFGKAPEELHRLGTVLLMLGQPFWDAAAIHAGVPPEDADEALVGPWEQLAQTVPYQLLQRHVVQGEPVDDLPEALQKSLQQARTAYANLGAQGELTGLLAVLDGKYLPTSYGGDPIKNPDAYPTGRNLYGFDPSRVPTKQAWEAGKQAAENLIAEHIQLHGKAPEKLTFSLWSVETMRHFGLLEAQALWLLGVEPVWDAGGRVTGVQLVPREQLGRPRVDVVLSATGLYRDHFPNVMKQLAQAALLASQARDEADNPVARNAQRIAQQLIAQGAAPEVAAQAGATRIFASASGNYGTGLDDAVLASDTWSGKEEGDRKLAQLYLSKMQYAYGPDEKQWGQAGVAGLEGRQGVNLYAEHLKGTQGAVLSRSSNLYGMLTTDDPFQYLGGIALAVRHLDGKAPALYISNLRGAGSGRVEGAAQFLAKELATRQFHPGYIQGLMQEGYAGTLQVLDATNNFWGWTAVAREIVRDDQWQEMVDVYVRDKHNLGLTTWFEQQNPHALAQTMERMLEAARQGYWQADAATVQELKARWQDLSQRFDVRTDNAAFAAMVGASAQPGIGFGMAAPSATPTAAAPQGARALPAPPAAAAPTPKRPEPPAAEPPPAPPPEPAPEPPPPETEQAPPPISGVLLQPVTAPDAPDNPPWRHLALGLGLATITAGGAWRQRRKAML</sequence>
<feature type="domain" description="CobN/magnesium chelatase" evidence="3">
    <location>
        <begin position="139"/>
        <end position="1225"/>
    </location>
</feature>